<evidence type="ECO:0000256" key="9">
    <source>
        <dbReference type="PROSITE-ProRule" id="PRU00401"/>
    </source>
</evidence>
<evidence type="ECO:0000256" key="2">
    <source>
        <dbReference type="ARBA" id="ARBA00011844"/>
    </source>
</evidence>
<dbReference type="PANTHER" id="PTHR12751:SF4">
    <property type="entry name" value="PHOSPHATASE AND ACTIN REGULATOR 4"/>
    <property type="match status" value="1"/>
</dbReference>
<dbReference type="GO" id="GO:0061386">
    <property type="term" value="P:closure of optic fissure"/>
    <property type="evidence" value="ECO:0007669"/>
    <property type="project" value="UniProtKB-UniRule"/>
</dbReference>
<evidence type="ECO:0000313" key="14">
    <source>
        <dbReference type="Proteomes" id="UP000287033"/>
    </source>
</evidence>
<feature type="repeat" description="RPEL" evidence="9">
    <location>
        <begin position="524"/>
        <end position="549"/>
    </location>
</feature>
<feature type="compositionally biased region" description="Basic and acidic residues" evidence="12">
    <location>
        <begin position="1"/>
        <end position="11"/>
    </location>
</feature>
<feature type="repeat" description="RPEL" evidence="9">
    <location>
        <begin position="600"/>
        <end position="625"/>
    </location>
</feature>
<dbReference type="GO" id="GO:0051726">
    <property type="term" value="P:regulation of cell cycle"/>
    <property type="evidence" value="ECO:0007669"/>
    <property type="project" value="UniProtKB-UniRule"/>
</dbReference>
<dbReference type="GO" id="GO:0003779">
    <property type="term" value="F:actin binding"/>
    <property type="evidence" value="ECO:0007669"/>
    <property type="project" value="UniProtKB-UniRule"/>
</dbReference>
<feature type="coiled-coil region" evidence="11">
    <location>
        <begin position="574"/>
        <end position="608"/>
    </location>
</feature>
<keyword evidence="3 10" id="KW-0217">Developmental protein</keyword>
<evidence type="ECO:0000256" key="4">
    <source>
        <dbReference type="ARBA" id="ARBA00022490"/>
    </source>
</evidence>
<evidence type="ECO:0000256" key="5">
    <source>
        <dbReference type="ARBA" id="ARBA00022737"/>
    </source>
</evidence>
<feature type="region of interest" description="Disordered" evidence="12">
    <location>
        <begin position="483"/>
        <end position="519"/>
    </location>
</feature>
<dbReference type="GO" id="GO:0030027">
    <property type="term" value="C:lamellipodium"/>
    <property type="evidence" value="ECO:0007669"/>
    <property type="project" value="UniProtKB-SubCell"/>
</dbReference>
<feature type="compositionally biased region" description="Acidic residues" evidence="12">
    <location>
        <begin position="449"/>
        <end position="460"/>
    </location>
</feature>
<evidence type="ECO:0000256" key="8">
    <source>
        <dbReference type="ARBA" id="ARBA00023273"/>
    </source>
</evidence>
<feature type="region of interest" description="Disordered" evidence="12">
    <location>
        <begin position="220"/>
        <end position="388"/>
    </location>
</feature>
<evidence type="ECO:0000256" key="1">
    <source>
        <dbReference type="ARBA" id="ARBA00009795"/>
    </source>
</evidence>
<comment type="caution">
    <text evidence="13">The sequence shown here is derived from an EMBL/GenBank/DDBJ whole genome shotgun (WGS) entry which is preliminary data.</text>
</comment>
<feature type="compositionally biased region" description="Pro residues" evidence="12">
    <location>
        <begin position="330"/>
        <end position="340"/>
    </location>
</feature>
<comment type="similarity">
    <text evidence="1 10">Belongs to the phosphatase and actin regulator family.</text>
</comment>
<keyword evidence="8 10" id="KW-0966">Cell projection</keyword>
<feature type="compositionally biased region" description="Polar residues" evidence="12">
    <location>
        <begin position="95"/>
        <end position="104"/>
    </location>
</feature>
<dbReference type="GO" id="GO:0001755">
    <property type="term" value="P:neural crest cell migration"/>
    <property type="evidence" value="ECO:0007669"/>
    <property type="project" value="UniProtKB-UniRule"/>
</dbReference>
<evidence type="ECO:0000256" key="12">
    <source>
        <dbReference type="SAM" id="MobiDB-lite"/>
    </source>
</evidence>
<dbReference type="Gene3D" id="6.10.140.2130">
    <property type="match status" value="1"/>
</dbReference>
<feature type="region of interest" description="Disordered" evidence="12">
    <location>
        <begin position="70"/>
        <end position="201"/>
    </location>
</feature>
<name>A0A401RXH3_CHIPU</name>
<keyword evidence="7 10" id="KW-0009">Actin-binding</keyword>
<gene>
    <name evidence="13" type="ORF">chiPu_0001225</name>
</gene>
<feature type="compositionally biased region" description="Low complexity" evidence="12">
    <location>
        <begin position="317"/>
        <end position="329"/>
    </location>
</feature>
<feature type="compositionally biased region" description="Basic and acidic residues" evidence="12">
    <location>
        <begin position="136"/>
        <end position="172"/>
    </location>
</feature>
<evidence type="ECO:0000313" key="13">
    <source>
        <dbReference type="EMBL" id="GCC22835.1"/>
    </source>
</evidence>
<keyword evidence="6 10" id="KW-0524">Neurogenesis</keyword>
<dbReference type="Proteomes" id="UP000287033">
    <property type="component" value="Unassembled WGS sequence"/>
</dbReference>
<evidence type="ECO:0000256" key="7">
    <source>
        <dbReference type="ARBA" id="ARBA00023203"/>
    </source>
</evidence>
<evidence type="ECO:0000256" key="11">
    <source>
        <dbReference type="SAM" id="Coils"/>
    </source>
</evidence>
<dbReference type="STRING" id="137246.A0A401RXH3"/>
<dbReference type="Gene3D" id="6.10.140.1750">
    <property type="match status" value="1"/>
</dbReference>
<keyword evidence="14" id="KW-1185">Reference proteome</keyword>
<sequence length="681" mass="76333">MENRVAEEGEQHPPVGSENDISGSNTPIARRRGKFPGFGKIFKPWKWRKKKTSEKFKETSAVLDRKLSVRQSRAELVKKGVLKEIPEQDGEVNSKPAQNNTLKNGHTVPVGELSTSTEAEPVPRGEKKSSFSKPPQESEERMKSSTEDPQRTKVEAADRRPLSEMEPTRDQKQALLPPKRPLSAPALEAGEGQVKDSGANMPAAKDVSSIISCFSTSCSTNTTDSFATTTNTTSTTTTTTAPAKQPPIPPPKPNRNSNPLFAELSHIMTPGLVVPGKHSPPGSHRRISFNPPVTEPNNTTQNVSENKERPQLPMQVSTSAHAPTSSPALPSRPPSAPEPAPRQSLPPRVPVKASPPVLTFCHGSVQQDKEPDQQPHPSSDDCPELLPTRQSQVPLHIMIQQALCSPRPVVTAADGSHTAKSLLFETAFDDANKNRALQVTLEKLKCPSDEETTEDEEEEEEHRPMKQDYPPLVSSVVIIPELVRQEDDVSDSDDDGPVLYKDDYDEDEEDDQSSSLANKVKRKDTLALKLSNRPTKQELIEKNILPRQSDQERLEIRQQIGTALIRRLSQRPTAEELEQRNILKNKDEEQHEAEKREIKRRLTRKLSQRPTVAELQARKILRFHEYVEVTDAHDYDRRADKPWTKLTPADKAAIRKELNEFKSTEMEVHEESRMYTRFHRP</sequence>
<dbReference type="OMA" id="AELSHIM"/>
<dbReference type="GO" id="GO:0008157">
    <property type="term" value="F:protein phosphatase 1 binding"/>
    <property type="evidence" value="ECO:0007669"/>
    <property type="project" value="UniProtKB-UniRule"/>
</dbReference>
<evidence type="ECO:0000256" key="10">
    <source>
        <dbReference type="RuleBase" id="RU367131"/>
    </source>
</evidence>
<feature type="compositionally biased region" description="Acidic residues" evidence="12">
    <location>
        <begin position="503"/>
        <end position="512"/>
    </location>
</feature>
<dbReference type="GO" id="GO:0005737">
    <property type="term" value="C:cytoplasm"/>
    <property type="evidence" value="ECO:0007669"/>
    <property type="project" value="UniProtKB-SubCell"/>
</dbReference>
<dbReference type="GO" id="GO:0007266">
    <property type="term" value="P:Rho protein signal transduction"/>
    <property type="evidence" value="ECO:0007669"/>
    <property type="project" value="UniProtKB-UniRule"/>
</dbReference>
<feature type="repeat" description="RPEL" evidence="9">
    <location>
        <begin position="562"/>
        <end position="587"/>
    </location>
</feature>
<feature type="region of interest" description="Disordered" evidence="12">
    <location>
        <begin position="1"/>
        <end position="35"/>
    </location>
</feature>
<accession>A0A401RXH3</accession>
<dbReference type="GO" id="GO:0072542">
    <property type="term" value="F:protein phosphatase activator activity"/>
    <property type="evidence" value="ECO:0007669"/>
    <property type="project" value="UniProtKB-UniRule"/>
</dbReference>
<dbReference type="InterPro" id="IPR004018">
    <property type="entry name" value="RPEL_repeat"/>
</dbReference>
<feature type="compositionally biased region" description="Polar residues" evidence="12">
    <location>
        <begin position="295"/>
        <end position="304"/>
    </location>
</feature>
<dbReference type="Pfam" id="PF02755">
    <property type="entry name" value="RPEL"/>
    <property type="match status" value="4"/>
</dbReference>
<dbReference type="EMBL" id="BEZZ01000018">
    <property type="protein sequence ID" value="GCC22835.1"/>
    <property type="molecule type" value="Genomic_DNA"/>
</dbReference>
<feature type="compositionally biased region" description="Basic and acidic residues" evidence="12">
    <location>
        <begin position="70"/>
        <end position="86"/>
    </location>
</feature>
<keyword evidence="5" id="KW-0677">Repeat</keyword>
<evidence type="ECO:0000256" key="3">
    <source>
        <dbReference type="ARBA" id="ARBA00022473"/>
    </source>
</evidence>
<feature type="repeat" description="RPEL" evidence="9">
    <location>
        <begin position="61"/>
        <end position="86"/>
    </location>
</feature>
<dbReference type="OrthoDB" id="5563016at2759"/>
<dbReference type="GO" id="GO:2001045">
    <property type="term" value="P:negative regulation of integrin-mediated signaling pathway"/>
    <property type="evidence" value="ECO:0007669"/>
    <property type="project" value="UniProtKB-UniRule"/>
</dbReference>
<dbReference type="GO" id="GO:0001843">
    <property type="term" value="P:neural tube closure"/>
    <property type="evidence" value="ECO:0007669"/>
    <property type="project" value="UniProtKB-UniRule"/>
</dbReference>
<dbReference type="AlphaFoldDB" id="A0A401RXH3"/>
<dbReference type="GO" id="GO:0030036">
    <property type="term" value="P:actin cytoskeleton organization"/>
    <property type="evidence" value="ECO:0007669"/>
    <property type="project" value="UniProtKB-UniRule"/>
</dbReference>
<keyword evidence="4 10" id="KW-0963">Cytoplasm</keyword>
<comment type="subunit">
    <text evidence="2 10">Binds PPP1CA and actin.</text>
</comment>
<dbReference type="PANTHER" id="PTHR12751">
    <property type="entry name" value="PHOSPHATASE AND ACTIN REGULATOR PHACTR"/>
    <property type="match status" value="1"/>
</dbReference>
<organism evidence="13 14">
    <name type="scientific">Chiloscyllium punctatum</name>
    <name type="common">Brownbanded bambooshark</name>
    <name type="synonym">Hemiscyllium punctatum</name>
    <dbReference type="NCBI Taxonomy" id="137246"/>
    <lineage>
        <taxon>Eukaryota</taxon>
        <taxon>Metazoa</taxon>
        <taxon>Chordata</taxon>
        <taxon>Craniata</taxon>
        <taxon>Vertebrata</taxon>
        <taxon>Chondrichthyes</taxon>
        <taxon>Elasmobranchii</taxon>
        <taxon>Galeomorphii</taxon>
        <taxon>Galeoidea</taxon>
        <taxon>Orectolobiformes</taxon>
        <taxon>Hemiscylliidae</taxon>
        <taxon>Chiloscyllium</taxon>
    </lineage>
</organism>
<reference evidence="13 14" key="1">
    <citation type="journal article" date="2018" name="Nat. Ecol. Evol.">
        <title>Shark genomes provide insights into elasmobranch evolution and the origin of vertebrates.</title>
        <authorList>
            <person name="Hara Y"/>
            <person name="Yamaguchi K"/>
            <person name="Onimaru K"/>
            <person name="Kadota M"/>
            <person name="Koyanagi M"/>
            <person name="Keeley SD"/>
            <person name="Tatsumi K"/>
            <person name="Tanaka K"/>
            <person name="Motone F"/>
            <person name="Kageyama Y"/>
            <person name="Nozu R"/>
            <person name="Adachi N"/>
            <person name="Nishimura O"/>
            <person name="Nakagawa R"/>
            <person name="Tanegashima C"/>
            <person name="Kiyatake I"/>
            <person name="Matsumoto R"/>
            <person name="Murakumo K"/>
            <person name="Nishida K"/>
            <person name="Terakita A"/>
            <person name="Kuratani S"/>
            <person name="Sato K"/>
            <person name="Hyodo S Kuraku.S."/>
        </authorList>
    </citation>
    <scope>NUCLEOTIDE SEQUENCE [LARGE SCALE GENOMIC DNA]</scope>
</reference>
<feature type="region of interest" description="Disordered" evidence="12">
    <location>
        <begin position="445"/>
        <end position="471"/>
    </location>
</feature>
<dbReference type="PROSITE" id="PS51073">
    <property type="entry name" value="RPEL"/>
    <property type="match status" value="4"/>
</dbReference>
<proteinExistence type="inferred from homology"/>
<protein>
    <recommendedName>
        <fullName evidence="10">Phosphatase and actin regulator 4</fullName>
    </recommendedName>
</protein>
<feature type="compositionally biased region" description="Low complexity" evidence="12">
    <location>
        <begin position="220"/>
        <end position="243"/>
    </location>
</feature>
<feature type="compositionally biased region" description="Pro residues" evidence="12">
    <location>
        <begin position="244"/>
        <end position="253"/>
    </location>
</feature>
<dbReference type="SMART" id="SM00707">
    <property type="entry name" value="RPEL"/>
    <property type="match status" value="4"/>
</dbReference>
<dbReference type="GO" id="GO:0048484">
    <property type="term" value="P:enteric nervous system development"/>
    <property type="evidence" value="ECO:0007669"/>
    <property type="project" value="UniProtKB-UniRule"/>
</dbReference>
<comment type="function">
    <text evidence="10">Regulator of protein phosphatase 1 (PP1) required for neural tube and optic fissure closure, and enteric neural crest cell (ENCCs) migration during development. Acts as an activator of PP1. During neural tube closure, localizes to the ventral neural tube and activates PP1, leading to down-regulate cell proliferation within cranial neural tissue and the neural retina. Also acts as a regulator of migration of enteric neural crest cells (ENCCs) by activating PP1, leading to repression of the integrin signaling through the rho/rock pathway.</text>
</comment>
<comment type="subcellular location">
    <subcellularLocation>
        <location evidence="10">Cytoplasm</location>
    </subcellularLocation>
    <subcellularLocation>
        <location evidence="10">Cell projection</location>
        <location evidence="10">Lamellipodium</location>
    </subcellularLocation>
</comment>
<evidence type="ECO:0000256" key="6">
    <source>
        <dbReference type="ARBA" id="ARBA00022902"/>
    </source>
</evidence>
<keyword evidence="11" id="KW-0175">Coiled coil</keyword>